<evidence type="ECO:0000256" key="7">
    <source>
        <dbReference type="SAM" id="MobiDB-lite"/>
    </source>
</evidence>
<dbReference type="AlphaFoldDB" id="A0A5C6IWT3"/>
<dbReference type="Gene3D" id="3.20.20.10">
    <property type="entry name" value="Alanine racemase"/>
    <property type="match status" value="1"/>
</dbReference>
<keyword evidence="4" id="KW-0028">Amino-acid biosynthesis</keyword>
<dbReference type="InterPro" id="IPR029066">
    <property type="entry name" value="PLP-binding_barrel"/>
</dbReference>
<feature type="compositionally biased region" description="Low complexity" evidence="7">
    <location>
        <begin position="11"/>
        <end position="22"/>
    </location>
</feature>
<evidence type="ECO:0000256" key="2">
    <source>
        <dbReference type="ARBA" id="ARBA00022793"/>
    </source>
</evidence>
<evidence type="ECO:0000313" key="9">
    <source>
        <dbReference type="EMBL" id="TWV32815.1"/>
    </source>
</evidence>
<dbReference type="Pfam" id="PF02784">
    <property type="entry name" value="Orn_Arg_deC_N"/>
    <property type="match status" value="1"/>
</dbReference>
<proteinExistence type="predicted"/>
<dbReference type="PRINTS" id="PR01179">
    <property type="entry name" value="ODADCRBXLASE"/>
</dbReference>
<comment type="caution">
    <text evidence="9">The sequence shown here is derived from an EMBL/GenBank/DDBJ whole genome shotgun (WGS) entry which is preliminary data.</text>
</comment>
<feature type="modified residue" description="N6-(pyridoxal phosphate)lysine" evidence="6">
    <location>
        <position position="107"/>
    </location>
</feature>
<evidence type="ECO:0000256" key="1">
    <source>
        <dbReference type="ARBA" id="ARBA00001933"/>
    </source>
</evidence>
<keyword evidence="10" id="KW-1185">Reference proteome</keyword>
<evidence type="ECO:0000256" key="4">
    <source>
        <dbReference type="ARBA" id="ARBA00023154"/>
    </source>
</evidence>
<keyword evidence="5" id="KW-0456">Lyase</keyword>
<dbReference type="PANTHER" id="PTHR43727:SF2">
    <property type="entry name" value="GROUP IV DECARBOXYLASE"/>
    <property type="match status" value="1"/>
</dbReference>
<sequence>MVHDAEKLGDTRPSFTRRTPSRVGRFPGARYDAPRLLAYGFWNGKPIQREGHLPENPKARIQGLPVEDIVDEFGTPLFIYDAHVLRETFRRISAALPDGVEVLYSLKANPNISVCGFLGAQGAGAEVSSLTELMTAVRAGVDPADIIFLGPGKSRADLEACVSAGISAVVCESLAELRLLDEVAAARGATPFPAVLRVNPSFHSKGSGLSMGGKPRQFGVDEEEVRRARPLLDALEHVEVKGFHAYMGTRFLDHRDVVANTESILRMAEDLATELGVDLSFVDFGGGLGVAYFENESDLDTAELGKGMRGPVDDFRARHPSCRIIMELGRFLAADAGLYVTRAVYVKESMGELFVVADGGTNHHMAAVGIGSFVKRNFPVVHLGSPSAEPTGTYTVTGPLCTPNDTLVKKVRLPEVRPGDLLGIERSGAYGPTASPGLFLGHGYPAEVFVHDGQVTLVRERDTPEELLSRQRLAVFEDAS</sequence>
<reference evidence="9" key="1">
    <citation type="journal article" date="2019" name="Microbiol. Resour. Announc.">
        <title>Draft Genomic Sequences of Streptomyces misionensis and Streptomyces albidoflavus, bacteria applied for phytopathogen biocontrol.</title>
        <authorList>
            <person name="Pylro V."/>
            <person name="Dias A."/>
            <person name="Andreote F."/>
            <person name="Varani A."/>
            <person name="Andreote C."/>
            <person name="Bernardo E."/>
            <person name="Martins T."/>
        </authorList>
    </citation>
    <scope>NUCLEOTIDE SEQUENCE [LARGE SCALE GENOMIC DNA]</scope>
    <source>
        <strain evidence="9">66</strain>
    </source>
</reference>
<name>A0A5C6IWT3_9ACTN</name>
<evidence type="ECO:0000313" key="10">
    <source>
        <dbReference type="Proteomes" id="UP000320481"/>
    </source>
</evidence>
<feature type="domain" description="Orn/DAP/Arg decarboxylase 2 N-terminal" evidence="8">
    <location>
        <begin position="85"/>
        <end position="334"/>
    </location>
</feature>
<evidence type="ECO:0000256" key="6">
    <source>
        <dbReference type="PIRSR" id="PIRSR600183-50"/>
    </source>
</evidence>
<evidence type="ECO:0000256" key="5">
    <source>
        <dbReference type="ARBA" id="ARBA00023239"/>
    </source>
</evidence>
<evidence type="ECO:0000256" key="3">
    <source>
        <dbReference type="ARBA" id="ARBA00022898"/>
    </source>
</evidence>
<feature type="region of interest" description="Disordered" evidence="7">
    <location>
        <begin position="1"/>
        <end position="23"/>
    </location>
</feature>
<dbReference type="InterPro" id="IPR022644">
    <property type="entry name" value="De-COase2_N"/>
</dbReference>
<dbReference type="PRINTS" id="PR01181">
    <property type="entry name" value="DAPDCRBXLASE"/>
</dbReference>
<feature type="compositionally biased region" description="Basic and acidic residues" evidence="7">
    <location>
        <begin position="1"/>
        <end position="10"/>
    </location>
</feature>
<organism evidence="9 10">
    <name type="scientific">Streptomyces misionensis</name>
    <dbReference type="NCBI Taxonomy" id="67331"/>
    <lineage>
        <taxon>Bacteria</taxon>
        <taxon>Bacillati</taxon>
        <taxon>Actinomycetota</taxon>
        <taxon>Actinomycetes</taxon>
        <taxon>Kitasatosporales</taxon>
        <taxon>Streptomycetaceae</taxon>
        <taxon>Streptomyces</taxon>
    </lineage>
</organism>
<dbReference type="SUPFAM" id="SSF51419">
    <property type="entry name" value="PLP-binding barrel"/>
    <property type="match status" value="1"/>
</dbReference>
<protein>
    <submittedName>
        <fullName evidence="9">Type III PLP-dependent enzyme</fullName>
    </submittedName>
</protein>
<dbReference type="PANTHER" id="PTHR43727">
    <property type="entry name" value="DIAMINOPIMELATE DECARBOXYLASE"/>
    <property type="match status" value="1"/>
</dbReference>
<keyword evidence="2" id="KW-0210">Decarboxylase</keyword>
<accession>A0A5C6IWT3</accession>
<evidence type="ECO:0000259" key="8">
    <source>
        <dbReference type="Pfam" id="PF02784"/>
    </source>
</evidence>
<dbReference type="Gene3D" id="2.40.37.10">
    <property type="entry name" value="Lyase, Ornithine Decarboxylase, Chain A, domain 1"/>
    <property type="match status" value="1"/>
</dbReference>
<comment type="cofactor">
    <cofactor evidence="1 6">
        <name>pyridoxal 5'-phosphate</name>
        <dbReference type="ChEBI" id="CHEBI:597326"/>
    </cofactor>
</comment>
<dbReference type="InterPro" id="IPR000183">
    <property type="entry name" value="Orn/DAP/Arg_de-COase"/>
</dbReference>
<dbReference type="RefSeq" id="WP_146468586.1">
    <property type="nucleotide sequence ID" value="NZ_VOGW01000185.1"/>
</dbReference>
<dbReference type="CDD" id="cd06839">
    <property type="entry name" value="PLPDE_III_Btrk_like"/>
    <property type="match status" value="1"/>
</dbReference>
<dbReference type="Proteomes" id="UP000320481">
    <property type="component" value="Unassembled WGS sequence"/>
</dbReference>
<feature type="active site" description="Proton donor" evidence="6">
    <location>
        <position position="401"/>
    </location>
</feature>
<dbReference type="SUPFAM" id="SSF50621">
    <property type="entry name" value="Alanine racemase C-terminal domain-like"/>
    <property type="match status" value="1"/>
</dbReference>
<keyword evidence="3 6" id="KW-0663">Pyridoxal phosphate</keyword>
<dbReference type="EMBL" id="VOGW01000185">
    <property type="protein sequence ID" value="TWV32815.1"/>
    <property type="molecule type" value="Genomic_DNA"/>
</dbReference>
<dbReference type="InterPro" id="IPR002986">
    <property type="entry name" value="DAP_deCOOHase_LysA"/>
</dbReference>
<dbReference type="GO" id="GO:0008836">
    <property type="term" value="F:diaminopimelate decarboxylase activity"/>
    <property type="evidence" value="ECO:0007669"/>
    <property type="project" value="InterPro"/>
</dbReference>
<keyword evidence="4" id="KW-0457">Lysine biosynthesis</keyword>
<dbReference type="GO" id="GO:0009089">
    <property type="term" value="P:lysine biosynthetic process via diaminopimelate"/>
    <property type="evidence" value="ECO:0007669"/>
    <property type="project" value="InterPro"/>
</dbReference>
<gene>
    <name evidence="9" type="ORF">FRZ03_32115</name>
</gene>
<dbReference type="InterPro" id="IPR009006">
    <property type="entry name" value="Ala_racemase/Decarboxylase_C"/>
</dbReference>